<dbReference type="PANTHER" id="PTHR38340:SF1">
    <property type="entry name" value="S-LAYER PROTEIN"/>
    <property type="match status" value="1"/>
</dbReference>
<proteinExistence type="predicted"/>
<reference evidence="5" key="1">
    <citation type="journal article" date="2011" name="Proc. Natl. Acad. Sci. U.S.A.">
        <title>Genomic insights into the physiology and ecology of the marine filamentous cyanobacterium Lyngbya majuscula.</title>
        <authorList>
            <person name="Jones A.C."/>
            <person name="Monroe E.A."/>
            <person name="Podell S."/>
            <person name="Hess W.R."/>
            <person name="Klages S."/>
            <person name="Esquenazi E."/>
            <person name="Niessen S."/>
            <person name="Hoover H."/>
            <person name="Rothmann M."/>
            <person name="Lasken R.S."/>
            <person name="Yates J.R.III."/>
            <person name="Reinhardt R."/>
            <person name="Kube M."/>
            <person name="Burkart M.D."/>
            <person name="Allen E.E."/>
            <person name="Dorrestein P.C."/>
            <person name="Gerwick W.H."/>
            <person name="Gerwick L."/>
        </authorList>
    </citation>
    <scope>NUCLEOTIDE SEQUENCE [LARGE SCALE GENOMIC DNA]</scope>
    <source>
        <strain evidence="5">3L</strain>
    </source>
</reference>
<dbReference type="InterPro" id="IPR050557">
    <property type="entry name" value="RTX_toxin/Mannuronan_C5-epim"/>
</dbReference>
<organism evidence="4 5">
    <name type="scientific">Moorena producens 3L</name>
    <dbReference type="NCBI Taxonomy" id="489825"/>
    <lineage>
        <taxon>Bacteria</taxon>
        <taxon>Bacillati</taxon>
        <taxon>Cyanobacteriota</taxon>
        <taxon>Cyanophyceae</taxon>
        <taxon>Coleofasciculales</taxon>
        <taxon>Coleofasciculaceae</taxon>
        <taxon>Moorena</taxon>
    </lineage>
</organism>
<dbReference type="eggNOG" id="COG2931">
    <property type="taxonomic scope" value="Bacteria"/>
</dbReference>
<keyword evidence="5" id="KW-1185">Reference proteome</keyword>
<feature type="region of interest" description="Disordered" evidence="3">
    <location>
        <begin position="1627"/>
        <end position="1652"/>
    </location>
</feature>
<comment type="subcellular location">
    <subcellularLocation>
        <location evidence="1">Secreted</location>
    </subcellularLocation>
</comment>
<dbReference type="OrthoDB" id="468515at2"/>
<dbReference type="Gene3D" id="2.150.10.10">
    <property type="entry name" value="Serralysin-like metalloprotease, C-terminal"/>
    <property type="match status" value="6"/>
</dbReference>
<dbReference type="InterPro" id="IPR001343">
    <property type="entry name" value="Hemolysn_Ca-bd"/>
</dbReference>
<feature type="compositionally biased region" description="Polar residues" evidence="3">
    <location>
        <begin position="1925"/>
        <end position="1941"/>
    </location>
</feature>
<protein>
    <submittedName>
        <fullName evidence="4">RTX toxins family Ca2+-binding protein</fullName>
    </submittedName>
</protein>
<feature type="region of interest" description="Disordered" evidence="3">
    <location>
        <begin position="1925"/>
        <end position="1984"/>
    </location>
</feature>
<dbReference type="InterPro" id="IPR018511">
    <property type="entry name" value="Hemolysin-typ_Ca-bd_CS"/>
</dbReference>
<dbReference type="Pfam" id="PF00353">
    <property type="entry name" value="HemolysinCabind"/>
    <property type="match status" value="8"/>
</dbReference>
<dbReference type="GO" id="GO:0005576">
    <property type="term" value="C:extracellular region"/>
    <property type="evidence" value="ECO:0007669"/>
    <property type="project" value="UniProtKB-SubCell"/>
</dbReference>
<dbReference type="InterPro" id="IPR011049">
    <property type="entry name" value="Serralysin-like_metalloprot_C"/>
</dbReference>
<evidence type="ECO:0000313" key="4">
    <source>
        <dbReference type="EMBL" id="EGJ32512.1"/>
    </source>
</evidence>
<dbReference type="EMBL" id="GL890920">
    <property type="protein sequence ID" value="EGJ32512.1"/>
    <property type="molecule type" value="Genomic_DNA"/>
</dbReference>
<dbReference type="PANTHER" id="PTHR38340">
    <property type="entry name" value="S-LAYER PROTEIN"/>
    <property type="match status" value="1"/>
</dbReference>
<feature type="compositionally biased region" description="Polar residues" evidence="3">
    <location>
        <begin position="1637"/>
        <end position="1647"/>
    </location>
</feature>
<gene>
    <name evidence="4" type="ORF">LYNGBM3L_16910</name>
</gene>
<accession>F4XSD3</accession>
<dbReference type="SUPFAM" id="SSF51120">
    <property type="entry name" value="beta-Roll"/>
    <property type="match status" value="7"/>
</dbReference>
<name>F4XSD3_9CYAN</name>
<dbReference type="GO" id="GO:0005509">
    <property type="term" value="F:calcium ion binding"/>
    <property type="evidence" value="ECO:0007669"/>
    <property type="project" value="InterPro"/>
</dbReference>
<evidence type="ECO:0000256" key="2">
    <source>
        <dbReference type="ARBA" id="ARBA00022525"/>
    </source>
</evidence>
<dbReference type="Proteomes" id="UP000003959">
    <property type="component" value="Unassembled WGS sequence"/>
</dbReference>
<evidence type="ECO:0000313" key="5">
    <source>
        <dbReference type="Proteomes" id="UP000003959"/>
    </source>
</evidence>
<dbReference type="HOGENOM" id="CLU_232324_0_0_3"/>
<sequence length="2105" mass="226750">MELGVMSRVDFVGSELLTDSGILILDRALDQALSILADFATDESFEQKIIEVFGDQFDTQKLDELRQNFTSSSLDWLPKFEIRSADELNGANAAFAASNNRVYLSQDFISANSSDIQKTTDVLLEELGHLIDSTINTEDTPGDEGEYFSYLVQGKELDSEKVATIKSDQDFLSLHLDESSTLLYETQTFRPEEIEGKLYVAARDLARFPVGTHQFLIIEIFNIDSNLSKYLTENYSDIDIEIENFNNSSQQLSKNYIVIGAHNPSDRLQVEFSRESDLDAAREKFTGKREALISWDPELHEVKFSDSTSVSSDFIYDLLDAVRAYTLNESEIPIYYPDILGSGEPGCAADSKNHKSKEKAINLGFPYTGDYVEKPVNSNSWAQSIVRFVGKNRKEKVNFPENYMGFDCLSENRIDNWYFTLSSQSNSAGTTIADALDSSLTTLETLTEDKWSSVFSSSPVPFSNQEDVELKSFSSSSSELTPVENSRSIQVEASYDSVEEQKLNQTAYYDVENDSILVSVEANSSLPKPINFLGEIRNTLVPIFRQLSNEDNLESVQKLLVDALDSDGLNLVDSEDDIEVTGDINGDFAVNLSLNSDLPLIERSLSADFGLPWLGLEVVDGGTVKTAFNYEFDFSFGLRDGEFFFDTPEEEDLSIRLDTSIPDVDFNGNLGFFQFNITDEDTDTNSDNDGVDIDGDGLTPSKVSLGAAIDLDFSDESIAIKDFNPTGEADINLNLKTSFDDSVVLPSIETDLDIDLDFINESDPEITFRDVQLGLGSFLSRVAGPTFDVIQEVTGTFPIKKITDTLVKKQFLLWRKSLAEVAEKAGSYFSDVYFDPQTLEFIKVASEIAEVVNWINSISADSQNTKINFGDFTVNGAEVQNGGLESVSPILSGEETDDFLDSSENVINGFTSTLEDSSTNLTFPILTEPTTAFNLLLGKPVDLFNLDLPVIGLGFEYTSPQFPIFGPLSVQILGRAGAAANLDFGFDTYGLEQFKASGYQDPSLIAQGLYVADLPTDSVPQPLDGSREGGFAAGLGAGIAADVGIDLGILRASVEAGIAGTTYLDLLPDESNLPDDDPRKYREGRKHILDFDNLGCVFELEGGLDAILGAKIRIGFGPFSFSKRITIVRETLVDFHAGCSDGDGDGAIEEDGILKLKTNGGNDLVLVNHIDGELGAETIEVESYAVEYQDTENGEISGQNEPRGNASYNNIKQIEGNGGKGKDRIEIGNTVLAPTFIKGGGNDDELFGGSGLDTLEGNDGDDFLSGGKGNDVLKGGKGNDFFEGGEGNNTIDGGKDDDGKDVDAISYANETEGITGKLAPDADGKIYVKRANGQTDTIINVEQFDLTNKDDVMTGTDQNNEVIDGLDGNDKIYGLGGDDFLIGGLGADLIDGGEEGKKGDGTSYIKGDRTSYIKGDGTSYLNSFAGVRIDLETGFATGGEATGDQLISIEHILATIHPDDLRGNEKANILNGSEGNDVIEGREGADQLDGGGVRGFFGSSDKDVLSYESSSTGIAVSLKDGKGTGGEANGDSIAFAFFEKTSEFSKYSSFENLTGSNQDDNKLEGDLGHNEIRGLEGNDNLYGDGGNDTLIGGVGADKFNGGEGEDWADYSEALSSVGVDLASQGFRGEGTGDTFEKQNSQSTTENLKGSPYGDTFFGDIGNNDIDPDISSGETDFVDGREGDDLLIVNYGIRNDWGSGITGGFDSDNATSGYISRQRTDLNGQQLNDAISFFNIERSQIIGTIQSDNIQGGGGFDTIFAGVGDDLISGGNGNDRIQADDGDDILIGGAGADVLDGGEGQDTASYENARFSGVYVDLEKSFQEFVYLNPFSDAAGDQLISIENLHGSIYDDWLFGNNQANQLYGDAGNDNLTGKGGADTLDGGSGINTASYSNSLEGVRINLETGNILGGDAEGDTLINIQNITGSSQDDSLAGDSSSNNLRGLEGDDLLQGNGNNDTLLGGDGSDTLEGGSGNDVLKGTSNSNNVQEVDVLTGGDGADEFYLGNSSSDYYKASDSYAIITDFNPSEDTIHLYFTEKRCSRLLPDYYLASTGDTLPTGIGIFSRGSRETNKDELIGIIQGGFELDLQDDYFSFNKVHEEYCNILE</sequence>
<keyword evidence="2" id="KW-0964">Secreted</keyword>
<dbReference type="PRINTS" id="PR00313">
    <property type="entry name" value="CABNDNGRPT"/>
</dbReference>
<evidence type="ECO:0000256" key="1">
    <source>
        <dbReference type="ARBA" id="ARBA00004613"/>
    </source>
</evidence>
<dbReference type="PROSITE" id="PS00330">
    <property type="entry name" value="HEMOLYSIN_CALCIUM"/>
    <property type="match status" value="7"/>
</dbReference>
<feature type="compositionally biased region" description="Low complexity" evidence="3">
    <location>
        <begin position="1949"/>
        <end position="1969"/>
    </location>
</feature>
<evidence type="ECO:0000256" key="3">
    <source>
        <dbReference type="SAM" id="MobiDB-lite"/>
    </source>
</evidence>